<dbReference type="Proteomes" id="UP001497516">
    <property type="component" value="Chromosome 6"/>
</dbReference>
<evidence type="ECO:0000313" key="2">
    <source>
        <dbReference type="EMBL" id="CAL1395379.1"/>
    </source>
</evidence>
<sequence>MTPNQGSGGGGRDGGYGSGDARGSGEQGSLGKGGRGQRPMAGPGLGSSGPNSSPGLLTNPTTEEIAALRDKAKMSGYDSVGLGADQGPVGFGPKQGGVAG</sequence>
<feature type="compositionally biased region" description="Gly residues" evidence="1">
    <location>
        <begin position="1"/>
        <end position="36"/>
    </location>
</feature>
<feature type="compositionally biased region" description="Low complexity" evidence="1">
    <location>
        <begin position="48"/>
        <end position="57"/>
    </location>
</feature>
<organism evidence="2 3">
    <name type="scientific">Linum trigynum</name>
    <dbReference type="NCBI Taxonomy" id="586398"/>
    <lineage>
        <taxon>Eukaryota</taxon>
        <taxon>Viridiplantae</taxon>
        <taxon>Streptophyta</taxon>
        <taxon>Embryophyta</taxon>
        <taxon>Tracheophyta</taxon>
        <taxon>Spermatophyta</taxon>
        <taxon>Magnoliopsida</taxon>
        <taxon>eudicotyledons</taxon>
        <taxon>Gunneridae</taxon>
        <taxon>Pentapetalae</taxon>
        <taxon>rosids</taxon>
        <taxon>fabids</taxon>
        <taxon>Malpighiales</taxon>
        <taxon>Linaceae</taxon>
        <taxon>Linum</taxon>
    </lineage>
</organism>
<feature type="region of interest" description="Disordered" evidence="1">
    <location>
        <begin position="1"/>
        <end position="64"/>
    </location>
</feature>
<proteinExistence type="predicted"/>
<dbReference type="AlphaFoldDB" id="A0AAV2FBH2"/>
<evidence type="ECO:0000256" key="1">
    <source>
        <dbReference type="SAM" id="MobiDB-lite"/>
    </source>
</evidence>
<feature type="region of interest" description="Disordered" evidence="1">
    <location>
        <begin position="77"/>
        <end position="100"/>
    </location>
</feature>
<reference evidence="2 3" key="1">
    <citation type="submission" date="2024-04" db="EMBL/GenBank/DDBJ databases">
        <authorList>
            <person name="Fracassetti M."/>
        </authorList>
    </citation>
    <scope>NUCLEOTIDE SEQUENCE [LARGE SCALE GENOMIC DNA]</scope>
</reference>
<keyword evidence="3" id="KW-1185">Reference proteome</keyword>
<name>A0AAV2FBH2_9ROSI</name>
<protein>
    <submittedName>
        <fullName evidence="2">Uncharacterized protein</fullName>
    </submittedName>
</protein>
<feature type="compositionally biased region" description="Gly residues" evidence="1">
    <location>
        <begin position="89"/>
        <end position="100"/>
    </location>
</feature>
<dbReference type="EMBL" id="OZ034819">
    <property type="protein sequence ID" value="CAL1395379.1"/>
    <property type="molecule type" value="Genomic_DNA"/>
</dbReference>
<accession>A0AAV2FBH2</accession>
<evidence type="ECO:0000313" key="3">
    <source>
        <dbReference type="Proteomes" id="UP001497516"/>
    </source>
</evidence>
<gene>
    <name evidence="2" type="ORF">LTRI10_LOCUS35816</name>
</gene>